<dbReference type="SUPFAM" id="SSF56112">
    <property type="entry name" value="Protein kinase-like (PK-like)"/>
    <property type="match status" value="1"/>
</dbReference>
<dbReference type="OrthoDB" id="10252171at2759"/>
<name>A0A9N9GNE9_9GLOM</name>
<dbReference type="PROSITE" id="PS50011">
    <property type="entry name" value="PROTEIN_KINASE_DOM"/>
    <property type="match status" value="1"/>
</dbReference>
<evidence type="ECO:0000313" key="3">
    <source>
        <dbReference type="EMBL" id="CAG8614442.1"/>
    </source>
</evidence>
<accession>A0A9N9GNE9</accession>
<evidence type="ECO:0000313" key="4">
    <source>
        <dbReference type="Proteomes" id="UP000789570"/>
    </source>
</evidence>
<proteinExistence type="predicted"/>
<gene>
    <name evidence="3" type="ORF">FCALED_LOCUS9235</name>
</gene>
<dbReference type="PROSITE" id="PS00107">
    <property type="entry name" value="PROTEIN_KINASE_ATP"/>
    <property type="match status" value="1"/>
</dbReference>
<dbReference type="Gene3D" id="3.30.200.20">
    <property type="entry name" value="Phosphorylase Kinase, domain 1"/>
    <property type="match status" value="1"/>
</dbReference>
<sequence>MKRSFTEEMIKVIDDRFKKINIDVSNFGWFSCPATHTATEKGRLVKDELKFPFILKSITLRKNSRIGLFKKNTIPTSQRGEKFIQEYFIKECDAITRAFDEIHYNVLDVHKFPLLDTRKPDFVIVSKQDPLDPLNVVAVGEIRVITAKHGMFSNADIGHATSFGEKLLQLQPRRPFVYVVLTNCRVLMLIFIDRSGNSNLKYQRTPLAKLESDNGSAAVGWKQFVTLLSQDPETLGWVPSTLHHEDKEIKLVRSIGTGRTSVVYEGMYDNNKVAVKMLKDTKFIEQFRWEDYIMEKLANLNSQNLLSMELSHLDTNDDGPKFIVLSPLCKRFKTWRKEDISPIIDTLRKVHELGFIHRDFRKWNLLRDQDENIRIVDWGFSVEVNKPVLFAGSLETLPNEVLQDIIDGKKIKYTKEIELISMVRSIYLMVFRPPLERIPFGDDDIKEWAKVYKEFWEGHSQSSIWSKILDAAKQADYDGLKSLLMNLFL</sequence>
<dbReference type="Pfam" id="PF00069">
    <property type="entry name" value="Pkinase"/>
    <property type="match status" value="1"/>
</dbReference>
<dbReference type="InterPro" id="IPR000719">
    <property type="entry name" value="Prot_kinase_dom"/>
</dbReference>
<dbReference type="InterPro" id="IPR049229">
    <property type="entry name" value="DUF6826"/>
</dbReference>
<dbReference type="SMART" id="SM00220">
    <property type="entry name" value="S_TKc"/>
    <property type="match status" value="1"/>
</dbReference>
<evidence type="ECO:0000259" key="2">
    <source>
        <dbReference type="PROSITE" id="PS50011"/>
    </source>
</evidence>
<feature type="domain" description="Protein kinase" evidence="2">
    <location>
        <begin position="249"/>
        <end position="489"/>
    </location>
</feature>
<protein>
    <submittedName>
        <fullName evidence="3">1061_t:CDS:1</fullName>
    </submittedName>
</protein>
<dbReference type="Pfam" id="PF20713">
    <property type="entry name" value="DUF6826"/>
    <property type="match status" value="1"/>
</dbReference>
<dbReference type="AlphaFoldDB" id="A0A9N9GNE9"/>
<dbReference type="Proteomes" id="UP000789570">
    <property type="component" value="Unassembled WGS sequence"/>
</dbReference>
<dbReference type="InterPro" id="IPR011009">
    <property type="entry name" value="Kinase-like_dom_sf"/>
</dbReference>
<dbReference type="InterPro" id="IPR017441">
    <property type="entry name" value="Protein_kinase_ATP_BS"/>
</dbReference>
<keyword evidence="4" id="KW-1185">Reference proteome</keyword>
<comment type="caution">
    <text evidence="3">The sequence shown here is derived from an EMBL/GenBank/DDBJ whole genome shotgun (WGS) entry which is preliminary data.</text>
</comment>
<keyword evidence="1" id="KW-0547">Nucleotide-binding</keyword>
<dbReference type="Gene3D" id="1.10.510.10">
    <property type="entry name" value="Transferase(Phosphotransferase) domain 1"/>
    <property type="match status" value="1"/>
</dbReference>
<organism evidence="3 4">
    <name type="scientific">Funneliformis caledonium</name>
    <dbReference type="NCBI Taxonomy" id="1117310"/>
    <lineage>
        <taxon>Eukaryota</taxon>
        <taxon>Fungi</taxon>
        <taxon>Fungi incertae sedis</taxon>
        <taxon>Mucoromycota</taxon>
        <taxon>Glomeromycotina</taxon>
        <taxon>Glomeromycetes</taxon>
        <taxon>Glomerales</taxon>
        <taxon>Glomeraceae</taxon>
        <taxon>Funneliformis</taxon>
    </lineage>
</organism>
<dbReference type="EMBL" id="CAJVPQ010002979">
    <property type="protein sequence ID" value="CAG8614442.1"/>
    <property type="molecule type" value="Genomic_DNA"/>
</dbReference>
<reference evidence="3" key="1">
    <citation type="submission" date="2021-06" db="EMBL/GenBank/DDBJ databases">
        <authorList>
            <person name="Kallberg Y."/>
            <person name="Tangrot J."/>
            <person name="Rosling A."/>
        </authorList>
    </citation>
    <scope>NUCLEOTIDE SEQUENCE</scope>
    <source>
        <strain evidence="3">UK204</strain>
    </source>
</reference>
<evidence type="ECO:0000256" key="1">
    <source>
        <dbReference type="PROSITE-ProRule" id="PRU10141"/>
    </source>
</evidence>
<feature type="binding site" evidence="1">
    <location>
        <position position="276"/>
    </location>
    <ligand>
        <name>ATP</name>
        <dbReference type="ChEBI" id="CHEBI:30616"/>
    </ligand>
</feature>
<dbReference type="GO" id="GO:0004672">
    <property type="term" value="F:protein kinase activity"/>
    <property type="evidence" value="ECO:0007669"/>
    <property type="project" value="InterPro"/>
</dbReference>
<keyword evidence="1" id="KW-0067">ATP-binding</keyword>
<dbReference type="GO" id="GO:0005524">
    <property type="term" value="F:ATP binding"/>
    <property type="evidence" value="ECO:0007669"/>
    <property type="project" value="UniProtKB-UniRule"/>
</dbReference>